<dbReference type="EMBL" id="JABFCX010000002">
    <property type="protein sequence ID" value="NNU15483.1"/>
    <property type="molecule type" value="Genomic_DNA"/>
</dbReference>
<dbReference type="Gene3D" id="2.60.120.260">
    <property type="entry name" value="Galactose-binding domain-like"/>
    <property type="match status" value="1"/>
</dbReference>
<reference evidence="2 3" key="1">
    <citation type="submission" date="2020-05" db="EMBL/GenBank/DDBJ databases">
        <title>Parvularcula mediterraneae sp. nov., isolated from polypropylene straw from shallow seawater of the seashore of Laganas in Zakynthos island, Greece.</title>
        <authorList>
            <person name="Szabo I."/>
            <person name="Al-Omari J."/>
            <person name="Rado J."/>
            <person name="Szerdahelyi G.S."/>
        </authorList>
    </citation>
    <scope>NUCLEOTIDE SEQUENCE [LARGE SCALE GENOMIC DNA]</scope>
    <source>
        <strain evidence="2 3">ZS-1/3</strain>
    </source>
</reference>
<evidence type="ECO:0000256" key="1">
    <source>
        <dbReference type="SAM" id="SignalP"/>
    </source>
</evidence>
<dbReference type="InterPro" id="IPR008979">
    <property type="entry name" value="Galactose-bd-like_sf"/>
</dbReference>
<accession>A0A7Y3RK05</accession>
<comment type="caution">
    <text evidence="2">The sequence shown here is derived from an EMBL/GenBank/DDBJ whole genome shotgun (WGS) entry which is preliminary data.</text>
</comment>
<feature type="chain" id="PRO_5031073195" evidence="1">
    <location>
        <begin position="25"/>
        <end position="195"/>
    </location>
</feature>
<protein>
    <submittedName>
        <fullName evidence="2">Uncharacterized protein</fullName>
    </submittedName>
</protein>
<dbReference type="AlphaFoldDB" id="A0A7Y3RK05"/>
<dbReference type="SUPFAM" id="SSF49785">
    <property type="entry name" value="Galactose-binding domain-like"/>
    <property type="match status" value="1"/>
</dbReference>
<keyword evidence="3" id="KW-1185">Reference proteome</keyword>
<name>A0A7Y3RK05_9PROT</name>
<keyword evidence="1" id="KW-0732">Signal</keyword>
<proteinExistence type="predicted"/>
<sequence>MGRRFWAGMVAALFGLGAAAPAAAQDDAAMQEAISALESALKGELLNNPYTTRWSTEGNGVRGKVVRSDTAPGGAAFEVSVKRSFQNAWEGRVTVPLEKDIEKGDMIEVSIYLRAEKLPKSMQAGNVDLQVVRTREPYDNIMSENIRPGSDWQLYTVRGVAGRDFDADQTVFGVNMGSAKQTLQLGSVYVVRKQQ</sequence>
<feature type="signal peptide" evidence="1">
    <location>
        <begin position="1"/>
        <end position="24"/>
    </location>
</feature>
<evidence type="ECO:0000313" key="3">
    <source>
        <dbReference type="Proteomes" id="UP000536835"/>
    </source>
</evidence>
<gene>
    <name evidence="2" type="ORF">HK107_04000</name>
</gene>
<evidence type="ECO:0000313" key="2">
    <source>
        <dbReference type="EMBL" id="NNU15483.1"/>
    </source>
</evidence>
<organism evidence="2 3">
    <name type="scientific">Parvularcula mediterranea</name>
    <dbReference type="NCBI Taxonomy" id="2732508"/>
    <lineage>
        <taxon>Bacteria</taxon>
        <taxon>Pseudomonadati</taxon>
        <taxon>Pseudomonadota</taxon>
        <taxon>Alphaproteobacteria</taxon>
        <taxon>Parvularculales</taxon>
        <taxon>Parvularculaceae</taxon>
        <taxon>Parvularcula</taxon>
    </lineage>
</organism>
<dbReference type="Proteomes" id="UP000536835">
    <property type="component" value="Unassembled WGS sequence"/>
</dbReference>
<dbReference type="RefSeq" id="WP_173196984.1">
    <property type="nucleotide sequence ID" value="NZ_JABFCX010000002.1"/>
</dbReference>